<keyword evidence="7" id="KW-0547">Nucleotide-binding</keyword>
<dbReference type="PROSITE" id="PS50893">
    <property type="entry name" value="ABC_TRANSPORTER_2"/>
    <property type="match status" value="2"/>
</dbReference>
<dbReference type="GO" id="GO:0016887">
    <property type="term" value="F:ATP hydrolysis activity"/>
    <property type="evidence" value="ECO:0007669"/>
    <property type="project" value="InterPro"/>
</dbReference>
<dbReference type="InterPro" id="IPR050107">
    <property type="entry name" value="ABC_carbohydrate_import_ATPase"/>
</dbReference>
<protein>
    <submittedName>
        <fullName evidence="12">ABC transporter ATP-binding protein</fullName>
    </submittedName>
</protein>
<dbReference type="PANTHER" id="PTHR43790">
    <property type="entry name" value="CARBOHYDRATE TRANSPORT ATP-BINDING PROTEIN MG119-RELATED"/>
    <property type="match status" value="1"/>
</dbReference>
<dbReference type="InterPro" id="IPR003439">
    <property type="entry name" value="ABC_transporter-like_ATP-bd"/>
</dbReference>
<dbReference type="Pfam" id="PF00005">
    <property type="entry name" value="ABC_tran"/>
    <property type="match status" value="2"/>
</dbReference>
<keyword evidence="8 12" id="KW-0067">ATP-binding</keyword>
<dbReference type="SUPFAM" id="SSF52540">
    <property type="entry name" value="P-loop containing nucleoside triphosphate hydrolases"/>
    <property type="match status" value="2"/>
</dbReference>
<proteinExistence type="predicted"/>
<keyword evidence="4" id="KW-0997">Cell inner membrane</keyword>
<evidence type="ECO:0000256" key="1">
    <source>
        <dbReference type="ARBA" id="ARBA00004202"/>
    </source>
</evidence>
<feature type="domain" description="ABC transporter" evidence="11">
    <location>
        <begin position="256"/>
        <end position="499"/>
    </location>
</feature>
<evidence type="ECO:0000313" key="13">
    <source>
        <dbReference type="Proteomes" id="UP000278006"/>
    </source>
</evidence>
<evidence type="ECO:0000256" key="2">
    <source>
        <dbReference type="ARBA" id="ARBA00022448"/>
    </source>
</evidence>
<sequence length="525" mass="55930">MAAPWLHMRGIVKRFPGVLANDDAHLAVRRGEIHALLGENGAGKSTLMQILYGLYQADAGEITLDGQPLTVGSPADAMAHGIGMVHQEFMLVRLFTVAENVALADRQSRTLDLAAVAARITEVSQQYGLQIDPQARIEQLPIGVQQRVEIVKLLCRDARILILDEPTAVLTAGEKDRLFAVLRRLASDGCAIIIVTHKLHEILEIAERVTVMRAGKTVGCVPTAGSSEAALARLMVGRDVTFTAPRPVQTPGPVVLQVEDLSTTDERGQQALRQAGFCLRAGEILGIAGVDGNGQSELAEALVGARPSSGSVRLHGREMRGLDTASRRALGMAYIPADRRRAGAVMELSVRENALLGMQNLLSHLAGLWRDEARISAHAQRLVETFGVRTASLSFPAGKLSGGNLQKLILGRELMLKPQLLVVEQPTRGLDVGAIEVVWQALLAERQKGTAIVLVSAELDEILTLSDRVAVLYGGRIAGLFDNDGSAALRESIGLCMAGVGASASQADAAANQAALPEQECHAAH</sequence>
<name>A0A3M6QSP4_9BURK</name>
<dbReference type="AlphaFoldDB" id="A0A3M6QSP4"/>
<keyword evidence="13" id="KW-1185">Reference proteome</keyword>
<keyword evidence="5" id="KW-0762">Sugar transport</keyword>
<comment type="subcellular location">
    <subcellularLocation>
        <location evidence="1">Cell membrane</location>
        <topology evidence="1">Peripheral membrane protein</topology>
    </subcellularLocation>
</comment>
<dbReference type="InterPro" id="IPR017871">
    <property type="entry name" value="ABC_transporter-like_CS"/>
</dbReference>
<gene>
    <name evidence="12" type="ORF">D8I35_12295</name>
</gene>
<dbReference type="PANTHER" id="PTHR43790:SF4">
    <property type="entry name" value="GUANOSINE IMPORT ATP-BINDING PROTEIN NUPO"/>
    <property type="match status" value="1"/>
</dbReference>
<keyword evidence="2" id="KW-0813">Transport</keyword>
<dbReference type="InterPro" id="IPR027417">
    <property type="entry name" value="P-loop_NTPase"/>
</dbReference>
<dbReference type="OrthoDB" id="9776369at2"/>
<evidence type="ECO:0000256" key="5">
    <source>
        <dbReference type="ARBA" id="ARBA00022597"/>
    </source>
</evidence>
<dbReference type="GO" id="GO:0005886">
    <property type="term" value="C:plasma membrane"/>
    <property type="evidence" value="ECO:0007669"/>
    <property type="project" value="UniProtKB-SubCell"/>
</dbReference>
<evidence type="ECO:0000313" key="12">
    <source>
        <dbReference type="EMBL" id="RMX06056.1"/>
    </source>
</evidence>
<evidence type="ECO:0000256" key="6">
    <source>
        <dbReference type="ARBA" id="ARBA00022737"/>
    </source>
</evidence>
<comment type="caution">
    <text evidence="12">The sequence shown here is derived from an EMBL/GenBank/DDBJ whole genome shotgun (WGS) entry which is preliminary data.</text>
</comment>
<keyword evidence="3" id="KW-1003">Cell membrane</keyword>
<evidence type="ECO:0000256" key="3">
    <source>
        <dbReference type="ARBA" id="ARBA00022475"/>
    </source>
</evidence>
<organism evidence="12 13">
    <name type="scientific">Corticibacter populi</name>
    <dbReference type="NCBI Taxonomy" id="1550736"/>
    <lineage>
        <taxon>Bacteria</taxon>
        <taxon>Pseudomonadati</taxon>
        <taxon>Pseudomonadota</taxon>
        <taxon>Betaproteobacteria</taxon>
        <taxon>Burkholderiales</taxon>
        <taxon>Comamonadaceae</taxon>
        <taxon>Corticibacter</taxon>
    </lineage>
</organism>
<dbReference type="CDD" id="cd03215">
    <property type="entry name" value="ABC_Carb_Monos_II"/>
    <property type="match status" value="1"/>
</dbReference>
<evidence type="ECO:0000259" key="11">
    <source>
        <dbReference type="PROSITE" id="PS50893"/>
    </source>
</evidence>
<dbReference type="GO" id="GO:0005524">
    <property type="term" value="F:ATP binding"/>
    <property type="evidence" value="ECO:0007669"/>
    <property type="project" value="UniProtKB-KW"/>
</dbReference>
<keyword evidence="9" id="KW-1278">Translocase</keyword>
<evidence type="ECO:0000256" key="8">
    <source>
        <dbReference type="ARBA" id="ARBA00022840"/>
    </source>
</evidence>
<dbReference type="EMBL" id="RDQO01000003">
    <property type="protein sequence ID" value="RMX06056.1"/>
    <property type="molecule type" value="Genomic_DNA"/>
</dbReference>
<dbReference type="PROSITE" id="PS00211">
    <property type="entry name" value="ABC_TRANSPORTER_1"/>
    <property type="match status" value="1"/>
</dbReference>
<evidence type="ECO:0000256" key="9">
    <source>
        <dbReference type="ARBA" id="ARBA00022967"/>
    </source>
</evidence>
<evidence type="ECO:0000256" key="7">
    <source>
        <dbReference type="ARBA" id="ARBA00022741"/>
    </source>
</evidence>
<accession>A0A3M6QSP4</accession>
<dbReference type="Proteomes" id="UP000278006">
    <property type="component" value="Unassembled WGS sequence"/>
</dbReference>
<reference evidence="12 13" key="1">
    <citation type="submission" date="2018-10" db="EMBL/GenBank/DDBJ databases">
        <title>Draft genome of Cortibacter populi DSM10536.</title>
        <authorList>
            <person name="Bernier A.-M."/>
            <person name="Bernard K."/>
        </authorList>
    </citation>
    <scope>NUCLEOTIDE SEQUENCE [LARGE SCALE GENOMIC DNA]</scope>
    <source>
        <strain evidence="12 13">DSM 105136</strain>
    </source>
</reference>
<dbReference type="CDD" id="cd03216">
    <property type="entry name" value="ABC_Carb_Monos_I"/>
    <property type="match status" value="1"/>
</dbReference>
<dbReference type="Gene3D" id="3.40.50.300">
    <property type="entry name" value="P-loop containing nucleotide triphosphate hydrolases"/>
    <property type="match status" value="2"/>
</dbReference>
<dbReference type="SMART" id="SM00382">
    <property type="entry name" value="AAA"/>
    <property type="match status" value="2"/>
</dbReference>
<evidence type="ECO:0000256" key="4">
    <source>
        <dbReference type="ARBA" id="ARBA00022519"/>
    </source>
</evidence>
<dbReference type="FunFam" id="3.40.50.300:FF:000127">
    <property type="entry name" value="Ribose import ATP-binding protein RbsA"/>
    <property type="match status" value="1"/>
</dbReference>
<keyword evidence="6" id="KW-0677">Repeat</keyword>
<dbReference type="InterPro" id="IPR003593">
    <property type="entry name" value="AAA+_ATPase"/>
</dbReference>
<keyword evidence="10" id="KW-0472">Membrane</keyword>
<feature type="domain" description="ABC transporter" evidence="11">
    <location>
        <begin position="6"/>
        <end position="239"/>
    </location>
</feature>
<evidence type="ECO:0000256" key="10">
    <source>
        <dbReference type="ARBA" id="ARBA00023136"/>
    </source>
</evidence>